<dbReference type="AlphaFoldDB" id="C6LCR4"/>
<dbReference type="eggNOG" id="COG1216">
    <property type="taxonomic scope" value="Bacteria"/>
</dbReference>
<protein>
    <recommendedName>
        <fullName evidence="3">Glycosyltransferase 2-like domain-containing protein</fullName>
    </recommendedName>
</protein>
<dbReference type="InterPro" id="IPR029044">
    <property type="entry name" value="Nucleotide-diphossugar_trans"/>
</dbReference>
<dbReference type="Pfam" id="PF00535">
    <property type="entry name" value="Glycos_transf_2"/>
    <property type="match status" value="1"/>
</dbReference>
<dbReference type="STRING" id="168384.SAMN05660368_00047"/>
<dbReference type="Proteomes" id="UP000005561">
    <property type="component" value="Unassembled WGS sequence"/>
</dbReference>
<dbReference type="Gene3D" id="3.90.550.10">
    <property type="entry name" value="Spore Coat Polysaccharide Biosynthesis Protein SpsA, Chain A"/>
    <property type="match status" value="1"/>
</dbReference>
<organism evidence="4 5">
    <name type="scientific">Marvinbryantia formatexigens DSM 14469</name>
    <dbReference type="NCBI Taxonomy" id="478749"/>
    <lineage>
        <taxon>Bacteria</taxon>
        <taxon>Bacillati</taxon>
        <taxon>Bacillota</taxon>
        <taxon>Clostridia</taxon>
        <taxon>Lachnospirales</taxon>
        <taxon>Lachnospiraceae</taxon>
        <taxon>Marvinbryantia</taxon>
    </lineage>
</organism>
<dbReference type="EMBL" id="ACCL02000005">
    <property type="protein sequence ID" value="EET61728.1"/>
    <property type="molecule type" value="Genomic_DNA"/>
</dbReference>
<dbReference type="SUPFAM" id="SSF53448">
    <property type="entry name" value="Nucleotide-diphospho-sugar transferases"/>
    <property type="match status" value="1"/>
</dbReference>
<evidence type="ECO:0000313" key="4">
    <source>
        <dbReference type="EMBL" id="EET61728.1"/>
    </source>
</evidence>
<sequence length="336" mass="39383">METYIRQCLDSVLAQTYTDFEVIICDDGSVDSGGMLCDKYAERDTRITVFHKQNEGILKTRRFLLERAKGTFVLWVDADDWIEEDLLKKTVECAWNTGSDVVMFGYCKVTDAGEKIKYATDAYPNYSIYRGKTLHRIYRDFVSSSELNYLWQKLIARKLFSDEDTEDPFGHKYVSGEDKLLLIPVFSKAKCISYIAEPLYFYRMSQSGSGRNFKLNYFSDSIQVGKRVLCFLKTVHADTEENRAKYYTGYLLSMTRALESAVHSCRFDTALLKKTFRQVYESEFYQTAKKYEYRFSGSLLDRIVYALFRRQYFGMLIYLLRFEKRLLDICRTGENV</sequence>
<dbReference type="PANTHER" id="PTHR22916:SF51">
    <property type="entry name" value="GLYCOSYLTRANSFERASE EPSH-RELATED"/>
    <property type="match status" value="1"/>
</dbReference>
<gene>
    <name evidence="4" type="ORF">BRYFOR_06411</name>
</gene>
<name>C6LCR4_9FIRM</name>
<evidence type="ECO:0000256" key="2">
    <source>
        <dbReference type="ARBA" id="ARBA00022679"/>
    </source>
</evidence>
<keyword evidence="5" id="KW-1185">Reference proteome</keyword>
<reference evidence="4" key="1">
    <citation type="submission" date="2009-07" db="EMBL/GenBank/DDBJ databases">
        <authorList>
            <person name="Weinstock G."/>
            <person name="Sodergren E."/>
            <person name="Clifton S."/>
            <person name="Fulton L."/>
            <person name="Fulton B."/>
            <person name="Courtney L."/>
            <person name="Fronick C."/>
            <person name="Harrison M."/>
            <person name="Strong C."/>
            <person name="Farmer C."/>
            <person name="Delahaunty K."/>
            <person name="Markovic C."/>
            <person name="Hall O."/>
            <person name="Minx P."/>
            <person name="Tomlinson C."/>
            <person name="Mitreva M."/>
            <person name="Nelson J."/>
            <person name="Hou S."/>
            <person name="Wollam A."/>
            <person name="Pepin K.H."/>
            <person name="Johnson M."/>
            <person name="Bhonagiri V."/>
            <person name="Nash W.E."/>
            <person name="Warren W."/>
            <person name="Chinwalla A."/>
            <person name="Mardis E.R."/>
            <person name="Wilson R.K."/>
        </authorList>
    </citation>
    <scope>NUCLEOTIDE SEQUENCE [LARGE SCALE GENOMIC DNA]</scope>
    <source>
        <strain evidence="4">DSM 14469</strain>
    </source>
</reference>
<evidence type="ECO:0000259" key="3">
    <source>
        <dbReference type="Pfam" id="PF00535"/>
    </source>
</evidence>
<dbReference type="InterPro" id="IPR001173">
    <property type="entry name" value="Glyco_trans_2-like"/>
</dbReference>
<dbReference type="CDD" id="cd00761">
    <property type="entry name" value="Glyco_tranf_GTA_type"/>
    <property type="match status" value="1"/>
</dbReference>
<dbReference type="GO" id="GO:0016757">
    <property type="term" value="F:glycosyltransferase activity"/>
    <property type="evidence" value="ECO:0007669"/>
    <property type="project" value="UniProtKB-KW"/>
</dbReference>
<dbReference type="PANTHER" id="PTHR22916">
    <property type="entry name" value="GLYCOSYLTRANSFERASE"/>
    <property type="match status" value="1"/>
</dbReference>
<comment type="caution">
    <text evidence="4">The sequence shown here is derived from an EMBL/GenBank/DDBJ whole genome shotgun (WGS) entry which is preliminary data.</text>
</comment>
<keyword evidence="1" id="KW-0328">Glycosyltransferase</keyword>
<evidence type="ECO:0000313" key="5">
    <source>
        <dbReference type="Proteomes" id="UP000005561"/>
    </source>
</evidence>
<accession>C6LCR4</accession>
<proteinExistence type="predicted"/>
<feature type="domain" description="Glycosyltransferase 2-like" evidence="3">
    <location>
        <begin position="2"/>
        <end position="124"/>
    </location>
</feature>
<evidence type="ECO:0000256" key="1">
    <source>
        <dbReference type="ARBA" id="ARBA00022676"/>
    </source>
</evidence>
<keyword evidence="2" id="KW-0808">Transferase</keyword>